<dbReference type="OrthoDB" id="3365616at2759"/>
<dbReference type="GO" id="GO:0030674">
    <property type="term" value="F:protein-macromolecule adaptor activity"/>
    <property type="evidence" value="ECO:0007669"/>
    <property type="project" value="TreeGrafter"/>
</dbReference>
<dbReference type="PANTHER" id="PTHR11188">
    <property type="entry name" value="ARRESTIN DOMAIN CONTAINING PROTEIN"/>
    <property type="match status" value="1"/>
</dbReference>
<keyword evidence="4" id="KW-1185">Reference proteome</keyword>
<dbReference type="InterPro" id="IPR050357">
    <property type="entry name" value="Arrestin_domain-protein"/>
</dbReference>
<evidence type="ECO:0000256" key="1">
    <source>
        <dbReference type="SAM" id="MobiDB-lite"/>
    </source>
</evidence>
<evidence type="ECO:0000259" key="2">
    <source>
        <dbReference type="Pfam" id="PF00339"/>
    </source>
</evidence>
<feature type="compositionally biased region" description="Low complexity" evidence="1">
    <location>
        <begin position="453"/>
        <end position="468"/>
    </location>
</feature>
<dbReference type="CDD" id="cd22952">
    <property type="entry name" value="ART10-like"/>
    <property type="match status" value="1"/>
</dbReference>
<dbReference type="Pfam" id="PF00339">
    <property type="entry name" value="Arrestin_N"/>
    <property type="match status" value="1"/>
</dbReference>
<dbReference type="OMA" id="NQPEFYT"/>
<feature type="region of interest" description="Disordered" evidence="1">
    <location>
        <begin position="435"/>
        <end position="518"/>
    </location>
</feature>
<dbReference type="SUPFAM" id="SSF81296">
    <property type="entry name" value="E set domains"/>
    <property type="match status" value="1"/>
</dbReference>
<dbReference type="eggNOG" id="ENOG502QWIY">
    <property type="taxonomic scope" value="Eukaryota"/>
</dbReference>
<name>M3C2G3_SPHMS</name>
<dbReference type="GO" id="GO:0005886">
    <property type="term" value="C:plasma membrane"/>
    <property type="evidence" value="ECO:0007669"/>
    <property type="project" value="TreeGrafter"/>
</dbReference>
<dbReference type="PANTHER" id="PTHR11188:SF166">
    <property type="entry name" value="ARRESTIN (OR S-ANTIGEN), N-TERMINAL DOMAIN PROTEIN (AFU_ORTHOLOGUE AFUA_7G02050)"/>
    <property type="match status" value="1"/>
</dbReference>
<dbReference type="RefSeq" id="XP_016762557.1">
    <property type="nucleotide sequence ID" value="XM_016902927.1"/>
</dbReference>
<dbReference type="InterPro" id="IPR011021">
    <property type="entry name" value="Arrestin-like_N"/>
</dbReference>
<organism evidence="3 4">
    <name type="scientific">Sphaerulina musiva (strain SO2202)</name>
    <name type="common">Poplar stem canker fungus</name>
    <name type="synonym">Septoria musiva</name>
    <dbReference type="NCBI Taxonomy" id="692275"/>
    <lineage>
        <taxon>Eukaryota</taxon>
        <taxon>Fungi</taxon>
        <taxon>Dikarya</taxon>
        <taxon>Ascomycota</taxon>
        <taxon>Pezizomycotina</taxon>
        <taxon>Dothideomycetes</taxon>
        <taxon>Dothideomycetidae</taxon>
        <taxon>Mycosphaerellales</taxon>
        <taxon>Mycosphaerellaceae</taxon>
        <taxon>Sphaerulina</taxon>
    </lineage>
</organism>
<dbReference type="GO" id="GO:0031625">
    <property type="term" value="F:ubiquitin protein ligase binding"/>
    <property type="evidence" value="ECO:0007669"/>
    <property type="project" value="TreeGrafter"/>
</dbReference>
<dbReference type="Proteomes" id="UP000016931">
    <property type="component" value="Unassembled WGS sequence"/>
</dbReference>
<dbReference type="AlphaFoldDB" id="M3C2G3"/>
<dbReference type="GeneID" id="27900064"/>
<dbReference type="InterPro" id="IPR014756">
    <property type="entry name" value="Ig_E-set"/>
</dbReference>
<protein>
    <recommendedName>
        <fullName evidence="2">Arrestin-like N-terminal domain-containing protein</fullName>
    </recommendedName>
</protein>
<reference evidence="3 4" key="1">
    <citation type="journal article" date="2012" name="PLoS Pathog.">
        <title>Diverse lifestyles and strategies of plant pathogenesis encoded in the genomes of eighteen Dothideomycetes fungi.</title>
        <authorList>
            <person name="Ohm R.A."/>
            <person name="Feau N."/>
            <person name="Henrissat B."/>
            <person name="Schoch C.L."/>
            <person name="Horwitz B.A."/>
            <person name="Barry K.W."/>
            <person name="Condon B.J."/>
            <person name="Copeland A.C."/>
            <person name="Dhillon B."/>
            <person name="Glaser F."/>
            <person name="Hesse C.N."/>
            <person name="Kosti I."/>
            <person name="LaButti K."/>
            <person name="Lindquist E.A."/>
            <person name="Lucas S."/>
            <person name="Salamov A.A."/>
            <person name="Bradshaw R.E."/>
            <person name="Ciuffetti L."/>
            <person name="Hamelin R.C."/>
            <person name="Kema G.H.J."/>
            <person name="Lawrence C."/>
            <person name="Scott J.A."/>
            <person name="Spatafora J.W."/>
            <person name="Turgeon B.G."/>
            <person name="de Wit P.J.G.M."/>
            <person name="Zhong S."/>
            <person name="Goodwin S.B."/>
            <person name="Grigoriev I.V."/>
        </authorList>
    </citation>
    <scope>NUCLEOTIDE SEQUENCE [LARGE SCALE GENOMIC DNA]</scope>
    <source>
        <strain evidence="3 4">SO2202</strain>
    </source>
</reference>
<sequence>MFVRVVLDQPANVAYTNLDIISGQVVIRTPKSENVNSVVVKLEGESRTRLMSAPGPNGERPKPMIEYHKLLYKVQMVFPDAHAAEGRSTMTMGRTAYGLPPGEHMYPFSFKIPFNNNCTANGLQQPKIVGMEIARPATRHVKKTLPPTLSGFPGEAEIRYYVKCTVNRHGFLKENARTQVPFNFFPIENPRPPVTGSESFARQKHMFDGFPGPMNESAKEKMKGIFGKKSSSTPNSPLVAGGPPLVSIDARLPEPAILTCNQDIPLRLIFKKLSEVGDQVFMNSLQISLIGYTKIRAHEVYRTESNSWIICSTSNTNVPLGSPSDPVDAESILDDRFWRGPGHTLPNTVAPSFEICNIERSYQLDIRIGLSYGNRDAKVRIGQWRTVPQQVVLPLRMDCQIYSGIAPPAEVIARMAEANSGILHGRKQDKIWNQGRMDTDFGSNQIPPTPFDASAAPWPSHAHAGSSAVPQYDEAPPPSYEDAIADRSGPVTAPRPTYAPPAQVEDPLLGGDEKKGWH</sequence>
<proteinExistence type="predicted"/>
<dbReference type="STRING" id="692275.M3C2G3"/>
<feature type="domain" description="Arrestin-like N-terminal" evidence="2">
    <location>
        <begin position="4"/>
        <end position="175"/>
    </location>
</feature>
<dbReference type="GO" id="GO:0005829">
    <property type="term" value="C:cytosol"/>
    <property type="evidence" value="ECO:0007669"/>
    <property type="project" value="TreeGrafter"/>
</dbReference>
<accession>M3C2G3</accession>
<gene>
    <name evidence="3" type="ORF">SEPMUDRAFT_140196</name>
</gene>
<dbReference type="GO" id="GO:0070086">
    <property type="term" value="P:ubiquitin-dependent endocytosis"/>
    <property type="evidence" value="ECO:0007669"/>
    <property type="project" value="TreeGrafter"/>
</dbReference>
<dbReference type="InterPro" id="IPR014752">
    <property type="entry name" value="Arrestin-like_C"/>
</dbReference>
<evidence type="ECO:0000313" key="4">
    <source>
        <dbReference type="Proteomes" id="UP000016931"/>
    </source>
</evidence>
<dbReference type="HOGENOM" id="CLU_016622_2_0_1"/>
<dbReference type="EMBL" id="KB456262">
    <property type="protein sequence ID" value="EMF14436.1"/>
    <property type="molecule type" value="Genomic_DNA"/>
</dbReference>
<dbReference type="Gene3D" id="2.60.40.640">
    <property type="match status" value="1"/>
</dbReference>
<evidence type="ECO:0000313" key="3">
    <source>
        <dbReference type="EMBL" id="EMF14436.1"/>
    </source>
</evidence>